<feature type="region of interest" description="Disordered" evidence="1">
    <location>
        <begin position="1"/>
        <end position="51"/>
    </location>
</feature>
<evidence type="ECO:0000256" key="1">
    <source>
        <dbReference type="SAM" id="MobiDB-lite"/>
    </source>
</evidence>
<evidence type="ECO:0000313" key="2">
    <source>
        <dbReference type="Proteomes" id="UP000046392"/>
    </source>
</evidence>
<keyword evidence="2" id="KW-1185">Reference proteome</keyword>
<organism evidence="2 3">
    <name type="scientific">Strongyloides papillosus</name>
    <name type="common">Intestinal threadworm</name>
    <dbReference type="NCBI Taxonomy" id="174720"/>
    <lineage>
        <taxon>Eukaryota</taxon>
        <taxon>Metazoa</taxon>
        <taxon>Ecdysozoa</taxon>
        <taxon>Nematoda</taxon>
        <taxon>Chromadorea</taxon>
        <taxon>Rhabditida</taxon>
        <taxon>Tylenchina</taxon>
        <taxon>Panagrolaimomorpha</taxon>
        <taxon>Strongyloidoidea</taxon>
        <taxon>Strongyloididae</taxon>
        <taxon>Strongyloides</taxon>
    </lineage>
</organism>
<name>A0A0N5BJJ4_STREA</name>
<reference evidence="3" key="1">
    <citation type="submission" date="2017-02" db="UniProtKB">
        <authorList>
            <consortium name="WormBaseParasite"/>
        </authorList>
    </citation>
    <scope>IDENTIFICATION</scope>
</reference>
<feature type="compositionally biased region" description="Basic and acidic residues" evidence="1">
    <location>
        <begin position="7"/>
        <end position="32"/>
    </location>
</feature>
<dbReference type="AlphaFoldDB" id="A0A0N5BJJ4"/>
<dbReference type="WBParaSite" id="SPAL_0000612000.1">
    <property type="protein sequence ID" value="SPAL_0000612000.1"/>
    <property type="gene ID" value="SPAL_0000612000"/>
</dbReference>
<dbReference type="Proteomes" id="UP000046392">
    <property type="component" value="Unplaced"/>
</dbReference>
<evidence type="ECO:0000313" key="3">
    <source>
        <dbReference type="WBParaSite" id="SPAL_0000612000.1"/>
    </source>
</evidence>
<sequence length="243" mass="26678">MAKAKQQTKEKEKAIPAKSIKEGKISKPEKEGPQPATGANQVANSGSNHHSAAAGKAKMLYSLPPNFEYGPLVRSEKLEVSKIKGKMETGNPTPDGREVWKVNKELFVVTKTKNGISELERYKPISLKGPSAATVRFLIAAKKITTAIENTGQKVLNAIDAGILALQNGENFKSEELMKLLKYARNDVGQVISPSRAEAIGKKFDQMKDEIMKSEPKFMSTELARKMAKIDILETPETIVIEQ</sequence>
<proteinExistence type="predicted"/>
<accession>A0A0N5BJJ4</accession>
<protein>
    <submittedName>
        <fullName evidence="3">Ribosomal_L11 domain-containing protein</fullName>
    </submittedName>
</protein>